<keyword evidence="3" id="KW-0469">Meiosis</keyword>
<organism evidence="6 7">
    <name type="scientific">Camellia sinensis</name>
    <name type="common">Tea plant</name>
    <name type="synonym">Thea sinensis</name>
    <dbReference type="NCBI Taxonomy" id="4442"/>
    <lineage>
        <taxon>Eukaryota</taxon>
        <taxon>Viridiplantae</taxon>
        <taxon>Streptophyta</taxon>
        <taxon>Embryophyta</taxon>
        <taxon>Tracheophyta</taxon>
        <taxon>Spermatophyta</taxon>
        <taxon>Magnoliopsida</taxon>
        <taxon>eudicotyledons</taxon>
        <taxon>Gunneridae</taxon>
        <taxon>Pentapetalae</taxon>
        <taxon>asterids</taxon>
        <taxon>Ericales</taxon>
        <taxon>Theaceae</taxon>
        <taxon>Camellia</taxon>
    </lineage>
</organism>
<keyword evidence="1" id="KW-0677">Repeat</keyword>
<dbReference type="GO" id="GO:0003723">
    <property type="term" value="F:RNA binding"/>
    <property type="evidence" value="ECO:0007669"/>
    <property type="project" value="UniProtKB-UniRule"/>
</dbReference>
<feature type="domain" description="RRM" evidence="5">
    <location>
        <begin position="43"/>
        <end position="116"/>
    </location>
</feature>
<evidence type="ECO:0000256" key="4">
    <source>
        <dbReference type="PROSITE-ProRule" id="PRU00176"/>
    </source>
</evidence>
<dbReference type="InterPro" id="IPR012677">
    <property type="entry name" value="Nucleotide-bd_a/b_plait_sf"/>
</dbReference>
<dbReference type="FunFam" id="3.30.70.330:FF:000101">
    <property type="entry name" value="Protein MEI2-like 1"/>
    <property type="match status" value="1"/>
</dbReference>
<evidence type="ECO:0000313" key="7">
    <source>
        <dbReference type="Proteomes" id="UP000593564"/>
    </source>
</evidence>
<keyword evidence="2 4" id="KW-0694">RNA-binding</keyword>
<keyword evidence="7" id="KW-1185">Reference proteome</keyword>
<evidence type="ECO:0000313" key="6">
    <source>
        <dbReference type="EMBL" id="KAF5932274.1"/>
    </source>
</evidence>
<evidence type="ECO:0000256" key="1">
    <source>
        <dbReference type="ARBA" id="ARBA00022737"/>
    </source>
</evidence>
<dbReference type="GO" id="GO:0051321">
    <property type="term" value="P:meiotic cell cycle"/>
    <property type="evidence" value="ECO:0007669"/>
    <property type="project" value="UniProtKB-KW"/>
</dbReference>
<reference evidence="7" key="1">
    <citation type="journal article" date="2020" name="Nat. Commun.">
        <title>Genome assembly of wild tea tree DASZ reveals pedigree and selection history of tea varieties.</title>
        <authorList>
            <person name="Zhang W."/>
            <person name="Zhang Y."/>
            <person name="Qiu H."/>
            <person name="Guo Y."/>
            <person name="Wan H."/>
            <person name="Zhang X."/>
            <person name="Scossa F."/>
            <person name="Alseekh S."/>
            <person name="Zhang Q."/>
            <person name="Wang P."/>
            <person name="Xu L."/>
            <person name="Schmidt M.H."/>
            <person name="Jia X."/>
            <person name="Li D."/>
            <person name="Zhu A."/>
            <person name="Guo F."/>
            <person name="Chen W."/>
            <person name="Ni D."/>
            <person name="Usadel B."/>
            <person name="Fernie A.R."/>
            <person name="Wen W."/>
        </authorList>
    </citation>
    <scope>NUCLEOTIDE SEQUENCE [LARGE SCALE GENOMIC DNA]</scope>
    <source>
        <strain evidence="7">cv. G240</strain>
    </source>
</reference>
<gene>
    <name evidence="6" type="ORF">HYC85_028445</name>
</gene>
<protein>
    <recommendedName>
        <fullName evidence="5">RRM domain-containing protein</fullName>
    </recommendedName>
</protein>
<comment type="caution">
    <text evidence="6">The sequence shown here is derived from an EMBL/GenBank/DDBJ whole genome shotgun (WGS) entry which is preliminary data.</text>
</comment>
<dbReference type="Gene3D" id="3.30.70.330">
    <property type="match status" value="1"/>
</dbReference>
<dbReference type="Pfam" id="PF00076">
    <property type="entry name" value="RRM_1"/>
    <property type="match status" value="1"/>
</dbReference>
<evidence type="ECO:0000259" key="5">
    <source>
        <dbReference type="PROSITE" id="PS50102"/>
    </source>
</evidence>
<evidence type="ECO:0000256" key="2">
    <source>
        <dbReference type="ARBA" id="ARBA00022884"/>
    </source>
</evidence>
<dbReference type="PROSITE" id="PS50102">
    <property type="entry name" value="RRM"/>
    <property type="match status" value="1"/>
</dbReference>
<reference evidence="6 7" key="2">
    <citation type="submission" date="2020-07" db="EMBL/GenBank/DDBJ databases">
        <title>Genome assembly of wild tea tree DASZ reveals pedigree and selection history of tea varieties.</title>
        <authorList>
            <person name="Zhang W."/>
        </authorList>
    </citation>
    <scope>NUCLEOTIDE SEQUENCE [LARGE SCALE GENOMIC DNA]</scope>
    <source>
        <strain evidence="7">cv. G240</strain>
        <tissue evidence="6">Leaf</tissue>
    </source>
</reference>
<dbReference type="AlphaFoldDB" id="A0A7J7FZ80"/>
<dbReference type="PANTHER" id="PTHR23189">
    <property type="entry name" value="RNA RECOGNITION MOTIF-CONTAINING"/>
    <property type="match status" value="1"/>
</dbReference>
<evidence type="ECO:0000256" key="3">
    <source>
        <dbReference type="ARBA" id="ARBA00023254"/>
    </source>
</evidence>
<dbReference type="InterPro" id="IPR035979">
    <property type="entry name" value="RBD_domain_sf"/>
</dbReference>
<proteinExistence type="predicted"/>
<sequence>ARKRHGPTPSRTLLVRNINSNIEDSELRVLFEDNPLEKDINQGTSVVSNLDYSVSNNDLHQIFGIYREIQEIHETPHKFHLKFIEFYDVRAAEAAHCALNKCNIAGKQINLGPSSPGGARQWFWLLCSSKAFCARASLGYLLLFRSSEGYCARARIEISQVSFLDAAFARARTFALEGDTCYLFLRSSENSCTRPCVCVGGRPEALHCALQWRFLRSSEATC</sequence>
<dbReference type="Proteomes" id="UP000593564">
    <property type="component" value="Unassembled WGS sequence"/>
</dbReference>
<accession>A0A7J7FZ80</accession>
<dbReference type="SUPFAM" id="SSF54928">
    <property type="entry name" value="RNA-binding domain, RBD"/>
    <property type="match status" value="1"/>
</dbReference>
<dbReference type="EMBL" id="JACBKZ010000014">
    <property type="protein sequence ID" value="KAF5932274.1"/>
    <property type="molecule type" value="Genomic_DNA"/>
</dbReference>
<name>A0A7J7FZ80_CAMSI</name>
<feature type="non-terminal residue" evidence="6">
    <location>
        <position position="222"/>
    </location>
</feature>
<dbReference type="InterPro" id="IPR000504">
    <property type="entry name" value="RRM_dom"/>
</dbReference>